<dbReference type="Pfam" id="PF03328">
    <property type="entry name" value="HpcH_HpaI"/>
    <property type="match status" value="1"/>
</dbReference>
<sequence length="266" mass="28522">MGDLTVGDSPVDEVRCRVHRAWGEGRSARGAFLFTRLDPVVLESIACLFDYVVIDMQHGLMDHQQMINAIRALQPGRAMAIVRVPTLDKGLIGRALDAGAMGIIVPGVETSEQAAAAVTACRYVPGGERSYGPIGAMVRYGLDYANTANERVLVIPMIETKLGLENAEEICSTPGVDAIYIGPFDLSISLGGEPTSEAVDHLKPQLQHLADVASKHGIIAGIHGTTSPWQGYHVMGFRLITVVTDFDVLTYGFRKAAGVELGETGY</sequence>
<dbReference type="InterPro" id="IPR050251">
    <property type="entry name" value="HpcH-HpaI_aldolase"/>
</dbReference>
<dbReference type="InterPro" id="IPR005000">
    <property type="entry name" value="Aldolase/citrate-lyase_domain"/>
</dbReference>
<dbReference type="PANTHER" id="PTHR30502">
    <property type="entry name" value="2-KETO-3-DEOXY-L-RHAMNONATE ALDOLASE"/>
    <property type="match status" value="1"/>
</dbReference>
<keyword evidence="2" id="KW-0479">Metal-binding</keyword>
<dbReference type="PANTHER" id="PTHR30502:SF0">
    <property type="entry name" value="PHOSPHOENOLPYRUVATE CARBOXYLASE FAMILY PROTEIN"/>
    <property type="match status" value="1"/>
</dbReference>
<keyword evidence="3 5" id="KW-0456">Lyase</keyword>
<dbReference type="InterPro" id="IPR015813">
    <property type="entry name" value="Pyrv/PenolPyrv_kinase-like_dom"/>
</dbReference>
<protein>
    <submittedName>
        <fullName evidence="5">Aldolase/citrate lyase family protein</fullName>
    </submittedName>
</protein>
<comment type="similarity">
    <text evidence="1">Belongs to the HpcH/HpaI aldolase family.</text>
</comment>
<evidence type="ECO:0000313" key="5">
    <source>
        <dbReference type="EMBL" id="XAN06101.1"/>
    </source>
</evidence>
<proteinExistence type="inferred from homology"/>
<feature type="domain" description="HpcH/HpaI aldolase/citrate lyase" evidence="4">
    <location>
        <begin position="48"/>
        <end position="219"/>
    </location>
</feature>
<accession>A0ABZ3FJC3</accession>
<dbReference type="EMBL" id="CP154795">
    <property type="protein sequence ID" value="XAN06101.1"/>
    <property type="molecule type" value="Genomic_DNA"/>
</dbReference>
<dbReference type="Gene3D" id="3.20.20.60">
    <property type="entry name" value="Phosphoenolpyruvate-binding domains"/>
    <property type="match status" value="1"/>
</dbReference>
<evidence type="ECO:0000256" key="1">
    <source>
        <dbReference type="ARBA" id="ARBA00005568"/>
    </source>
</evidence>
<keyword evidence="6" id="KW-1185">Reference proteome</keyword>
<evidence type="ECO:0000313" key="6">
    <source>
        <dbReference type="Proteomes" id="UP001442841"/>
    </source>
</evidence>
<organism evidence="5 6">
    <name type="scientific">Ammonicoccus fulvus</name>
    <dbReference type="NCBI Taxonomy" id="3138240"/>
    <lineage>
        <taxon>Bacteria</taxon>
        <taxon>Bacillati</taxon>
        <taxon>Actinomycetota</taxon>
        <taxon>Actinomycetes</taxon>
        <taxon>Propionibacteriales</taxon>
        <taxon>Propionibacteriaceae</taxon>
        <taxon>Ammonicoccus</taxon>
    </lineage>
</organism>
<dbReference type="InterPro" id="IPR040442">
    <property type="entry name" value="Pyrv_kinase-like_dom_sf"/>
</dbReference>
<dbReference type="Proteomes" id="UP001442841">
    <property type="component" value="Chromosome"/>
</dbReference>
<name>A0ABZ3FJC3_9ACTN</name>
<evidence type="ECO:0000256" key="3">
    <source>
        <dbReference type="ARBA" id="ARBA00023239"/>
    </source>
</evidence>
<evidence type="ECO:0000259" key="4">
    <source>
        <dbReference type="Pfam" id="PF03328"/>
    </source>
</evidence>
<gene>
    <name evidence="5" type="ORF">AADG42_01845</name>
</gene>
<dbReference type="SUPFAM" id="SSF51621">
    <property type="entry name" value="Phosphoenolpyruvate/pyruvate domain"/>
    <property type="match status" value="1"/>
</dbReference>
<dbReference type="RefSeq" id="WP_425307540.1">
    <property type="nucleotide sequence ID" value="NZ_CP154795.1"/>
</dbReference>
<reference evidence="5 6" key="1">
    <citation type="submission" date="2024-04" db="EMBL/GenBank/DDBJ databases">
        <title>Isolation of an actinomycete strain from pig manure.</title>
        <authorList>
            <person name="Gong T."/>
            <person name="Yu Z."/>
            <person name="An M."/>
            <person name="Wei C."/>
            <person name="Yang W."/>
            <person name="Liu L."/>
        </authorList>
    </citation>
    <scope>NUCLEOTIDE SEQUENCE [LARGE SCALE GENOMIC DNA]</scope>
    <source>
        <strain evidence="5 6">ZF39</strain>
    </source>
</reference>
<evidence type="ECO:0000256" key="2">
    <source>
        <dbReference type="ARBA" id="ARBA00022723"/>
    </source>
</evidence>
<dbReference type="GO" id="GO:0016829">
    <property type="term" value="F:lyase activity"/>
    <property type="evidence" value="ECO:0007669"/>
    <property type="project" value="UniProtKB-KW"/>
</dbReference>